<dbReference type="AlphaFoldDB" id="A0AAW2AUC4"/>
<reference evidence="1 2" key="1">
    <citation type="submission" date="2024-05" db="EMBL/GenBank/DDBJ databases">
        <title>A high-quality chromosomal-level genome assembly of Topmouth culter (Culter alburnus).</title>
        <authorList>
            <person name="Zhao H."/>
        </authorList>
    </citation>
    <scope>NUCLEOTIDE SEQUENCE [LARGE SCALE GENOMIC DNA]</scope>
    <source>
        <strain evidence="1">CATC2023</strain>
        <tissue evidence="1">Muscle</tissue>
    </source>
</reference>
<feature type="non-terminal residue" evidence="1">
    <location>
        <position position="96"/>
    </location>
</feature>
<name>A0AAW2AUC4_CULAL</name>
<evidence type="ECO:0000313" key="2">
    <source>
        <dbReference type="Proteomes" id="UP001479290"/>
    </source>
</evidence>
<dbReference type="Proteomes" id="UP001479290">
    <property type="component" value="Unassembled WGS sequence"/>
</dbReference>
<accession>A0AAW2AUC4</accession>
<dbReference type="EMBL" id="JAWDJR010000003">
    <property type="protein sequence ID" value="KAK9977311.1"/>
    <property type="molecule type" value="Genomic_DNA"/>
</dbReference>
<proteinExistence type="predicted"/>
<keyword evidence="2" id="KW-1185">Reference proteome</keyword>
<comment type="caution">
    <text evidence="1">The sequence shown here is derived from an EMBL/GenBank/DDBJ whole genome shotgun (WGS) entry which is preliminary data.</text>
</comment>
<sequence>MTVKHTGSVHYLKTDRKQLERRRLWVHPILWTRNKRGEFHSLIQELRLDEDHHKECFRLCPDDFDQLLRMVAPLTERQDTTLRQAISPTECLVIID</sequence>
<gene>
    <name evidence="1" type="ORF">ABG768_019132</name>
</gene>
<evidence type="ECO:0000313" key="1">
    <source>
        <dbReference type="EMBL" id="KAK9977311.1"/>
    </source>
</evidence>
<protein>
    <submittedName>
        <fullName evidence="1">Uncharacterized protein</fullName>
    </submittedName>
</protein>
<organism evidence="1 2">
    <name type="scientific">Culter alburnus</name>
    <name type="common">Topmouth culter</name>
    <dbReference type="NCBI Taxonomy" id="194366"/>
    <lineage>
        <taxon>Eukaryota</taxon>
        <taxon>Metazoa</taxon>
        <taxon>Chordata</taxon>
        <taxon>Craniata</taxon>
        <taxon>Vertebrata</taxon>
        <taxon>Euteleostomi</taxon>
        <taxon>Actinopterygii</taxon>
        <taxon>Neopterygii</taxon>
        <taxon>Teleostei</taxon>
        <taxon>Ostariophysi</taxon>
        <taxon>Cypriniformes</taxon>
        <taxon>Xenocyprididae</taxon>
        <taxon>Xenocypridinae</taxon>
        <taxon>Culter</taxon>
    </lineage>
</organism>